<dbReference type="GO" id="GO:0005524">
    <property type="term" value="F:ATP binding"/>
    <property type="evidence" value="ECO:0007669"/>
    <property type="project" value="InterPro"/>
</dbReference>
<evidence type="ECO:0000256" key="1">
    <source>
        <dbReference type="SAM" id="MobiDB-lite"/>
    </source>
</evidence>
<feature type="compositionally biased region" description="Polar residues" evidence="1">
    <location>
        <begin position="1256"/>
        <end position="1271"/>
    </location>
</feature>
<feature type="domain" description="Protein kinase" evidence="2">
    <location>
        <begin position="920"/>
        <end position="1119"/>
    </location>
</feature>
<evidence type="ECO:0000259" key="2">
    <source>
        <dbReference type="SMART" id="SM00220"/>
    </source>
</evidence>
<feature type="compositionally biased region" description="Polar residues" evidence="1">
    <location>
        <begin position="1181"/>
        <end position="1201"/>
    </location>
</feature>
<dbReference type="InterPro" id="IPR011009">
    <property type="entry name" value="Kinase-like_dom_sf"/>
</dbReference>
<feature type="compositionally biased region" description="Basic and acidic residues" evidence="1">
    <location>
        <begin position="1160"/>
        <end position="1170"/>
    </location>
</feature>
<sequence>MLPIPKMSASKAKSLSNLLGFAFKYRQNSASAAANHAAISYRSAEIPRCLHTYSNFEPGFGSTAEEPKIEIETWNQDIETLRRLGVIVSVESCKTVAKDNIEESISPNPNRRSSFRIIPTIDEKSVLSSEGREKLMSVFEFMKKQGLSIEEEMYSSDLCELINEHSKEEFQFLIRKIKEAFPDSSSGLGYYEMLSWIKIDDEEKIEEIGRRIIDRWDRLSSLEVNYLEAFCVTCQYEYLQRLLKTVDITKATSLDQLTPIFEYLGRLDLMIDAKRLLGELKGTAWAEHIPHLIFSYATSSVHENEDIPGKANAFEMCRVLHTEVGFKPSFEFFEKLIAFECDSQDDHHYSQHDHRKIPLAAKIVDEMRENGLIEDSEDGRYFHDTIERIYGIDWLSTTEGVINDMGSKKFQLNKFISKFSDYKVESRCFITTFVRLAVRSTGKPSNTAAFAARNVRALNTAAISEPDNSSEISQQKLPQYASKTSWSAKLRSALDNGAETSAISRLESSGFELEDECQAAVLLNIENAQRSNNEEYVTDQIAKAFEIIAAMKGSHINGNEKVYGPLLHFLIDKKMVEEFHMLVEAMRDDSDHYWLREKLARLGYYKMLLWIKLKDEEKIKEVCSMIIKTFKEKIAVEKNCSKPPVIRRGWEIHRMELCNKQCPKLTKHYLLALCEKDQHKEVLRILETLDITRVESFRLWTSIFEHLGRSLSESVAKKLLRELNKNGLSDYREHDVSELIFSYVTSIPNLSVGGAFFKFKELLKELKISPSTASYEKLIKYSCDSRKEEIGLYILQHMYEVGLKVPSNDAVYLFRTIEKNYGFNLVRGVEDVLTEMHKKGDKSRMFNLRLAEYILETNHVSIGKENPKASKKQSDLEETSVNGNEATLRLIPHETKETFSDEEVEEEEKKESSFEMKSCESVLQKGNVLEIVDNVRPLQPRMSRIGSVSNGDRAAKVIAGWPSWLVSVAGEAINGWIPRSADSFEKLEMIGQGTYSSLASTPGIKFSQAQIKCYMKQLLLGTGCILAELFTGKPLLPGRTEVEQMHKIFKLCGSPSEEYWRRSRLRHATIFKPQHPYKRCVADTFKDLPSSALALLEVLLAVEPDARGTASSALQSEFFTTKPFPSEPSSLPRYQPRKEFDAKLREEEARRRKGASSKQNEPKRLARESKAVPAPSANAELLSSIQKRLGQTNKTSVSETFNPEGDSGNGFRIEPLKGITAQNPYPIYTNGDNHPNGSSQLRTQRSYGQRGAAQLSRFSNSMAPTRDGSQFGSMRDAIVNQRWLEDGSENFNLSQRLLEKPNGFRKDDPSSSSKDSIMGYDGEKRGRIQYSGPLIPGEGNLDEMLKEHERQILLAVRRAQADKAKRDDNRQAQASFPANGR</sequence>
<gene>
    <name evidence="3" type="ORF">AARE701A_LOCUS3907</name>
</gene>
<dbReference type="InterPro" id="IPR000719">
    <property type="entry name" value="Prot_kinase_dom"/>
</dbReference>
<evidence type="ECO:0000313" key="3">
    <source>
        <dbReference type="EMBL" id="CAE5960473.1"/>
    </source>
</evidence>
<feature type="region of interest" description="Disordered" evidence="1">
    <location>
        <begin position="1359"/>
        <end position="1381"/>
    </location>
</feature>
<evidence type="ECO:0000313" key="4">
    <source>
        <dbReference type="Proteomes" id="UP000682877"/>
    </source>
</evidence>
<dbReference type="PANTHER" id="PTHR47262">
    <property type="entry name" value="OS02G0132600 PROTEIN"/>
    <property type="match status" value="1"/>
</dbReference>
<feature type="compositionally biased region" description="Basic and acidic residues" evidence="1">
    <location>
        <begin position="1297"/>
        <end position="1309"/>
    </location>
</feature>
<reference evidence="3" key="1">
    <citation type="submission" date="2021-01" db="EMBL/GenBank/DDBJ databases">
        <authorList>
            <person name="Bezrukov I."/>
        </authorList>
    </citation>
    <scope>NUCLEOTIDE SEQUENCE</scope>
</reference>
<dbReference type="EMBL" id="LR999451">
    <property type="protein sequence ID" value="CAE5960473.1"/>
    <property type="molecule type" value="Genomic_DNA"/>
</dbReference>
<dbReference type="SUPFAM" id="SSF56112">
    <property type="entry name" value="Protein kinase-like (PK-like)"/>
    <property type="match status" value="1"/>
</dbReference>
<dbReference type="Gene3D" id="1.10.510.10">
    <property type="entry name" value="Transferase(Phosphotransferase) domain 1"/>
    <property type="match status" value="1"/>
</dbReference>
<feature type="region of interest" description="Disordered" evidence="1">
    <location>
        <begin position="1297"/>
        <end position="1335"/>
    </location>
</feature>
<dbReference type="PANTHER" id="PTHR47262:SF1">
    <property type="entry name" value="OS02G0132600 PROTEIN"/>
    <property type="match status" value="1"/>
</dbReference>
<feature type="compositionally biased region" description="Polar residues" evidence="1">
    <location>
        <begin position="1230"/>
        <end position="1247"/>
    </location>
</feature>
<keyword evidence="4" id="KW-1185">Reference proteome</keyword>
<organism evidence="3 4">
    <name type="scientific">Arabidopsis arenosa</name>
    <name type="common">Sand rock-cress</name>
    <name type="synonym">Cardaminopsis arenosa</name>
    <dbReference type="NCBI Taxonomy" id="38785"/>
    <lineage>
        <taxon>Eukaryota</taxon>
        <taxon>Viridiplantae</taxon>
        <taxon>Streptophyta</taxon>
        <taxon>Embryophyta</taxon>
        <taxon>Tracheophyta</taxon>
        <taxon>Spermatophyta</taxon>
        <taxon>Magnoliopsida</taxon>
        <taxon>eudicotyledons</taxon>
        <taxon>Gunneridae</taxon>
        <taxon>Pentapetalae</taxon>
        <taxon>rosids</taxon>
        <taxon>malvids</taxon>
        <taxon>Brassicales</taxon>
        <taxon>Brassicaceae</taxon>
        <taxon>Camelineae</taxon>
        <taxon>Arabidopsis</taxon>
    </lineage>
</organism>
<dbReference type="SMART" id="SM00220">
    <property type="entry name" value="S_TKc"/>
    <property type="match status" value="1"/>
</dbReference>
<feature type="compositionally biased region" description="Polar residues" evidence="1">
    <location>
        <begin position="1371"/>
        <end position="1381"/>
    </location>
</feature>
<dbReference type="GO" id="GO:0004672">
    <property type="term" value="F:protein kinase activity"/>
    <property type="evidence" value="ECO:0007669"/>
    <property type="project" value="InterPro"/>
</dbReference>
<dbReference type="Proteomes" id="UP000682877">
    <property type="component" value="Chromosome 1"/>
</dbReference>
<proteinExistence type="predicted"/>
<feature type="compositionally biased region" description="Basic and acidic residues" evidence="1">
    <location>
        <begin position="1359"/>
        <end position="1370"/>
    </location>
</feature>
<name>A0A8S1ZM54_ARAAE</name>
<feature type="region of interest" description="Disordered" evidence="1">
    <location>
        <begin position="1228"/>
        <end position="1271"/>
    </location>
</feature>
<feature type="region of interest" description="Disordered" evidence="1">
    <location>
        <begin position="1144"/>
        <end position="1212"/>
    </location>
</feature>
<protein>
    <recommendedName>
        <fullName evidence="2">Protein kinase domain-containing protein</fullName>
    </recommendedName>
</protein>
<accession>A0A8S1ZM54</accession>